<reference evidence="11" key="1">
    <citation type="submission" date="2021-01" db="EMBL/GenBank/DDBJ databases">
        <authorList>
            <consortium name="Genoscope - CEA"/>
            <person name="William W."/>
        </authorList>
    </citation>
    <scope>NUCLEOTIDE SEQUENCE</scope>
</reference>
<dbReference type="AlphaFoldDB" id="A0A8S1VHE2"/>
<keyword evidence="6 10" id="KW-1133">Transmembrane helix</keyword>
<evidence type="ECO:0008006" key="13">
    <source>
        <dbReference type="Google" id="ProtNLM"/>
    </source>
</evidence>
<keyword evidence="8 9" id="KW-0812">Transmembrane</keyword>
<comment type="similarity">
    <text evidence="2 9">Belongs to the mitochondrial carrier (TC 2.A.29) family.</text>
</comment>
<evidence type="ECO:0000256" key="10">
    <source>
        <dbReference type="SAM" id="Phobius"/>
    </source>
</evidence>
<evidence type="ECO:0000256" key="8">
    <source>
        <dbReference type="PROSITE-ProRule" id="PRU00282"/>
    </source>
</evidence>
<evidence type="ECO:0000256" key="5">
    <source>
        <dbReference type="ARBA" id="ARBA00022792"/>
    </source>
</evidence>
<organism evidence="11 12">
    <name type="scientific">Paramecium octaurelia</name>
    <dbReference type="NCBI Taxonomy" id="43137"/>
    <lineage>
        <taxon>Eukaryota</taxon>
        <taxon>Sar</taxon>
        <taxon>Alveolata</taxon>
        <taxon>Ciliophora</taxon>
        <taxon>Intramacronucleata</taxon>
        <taxon>Oligohymenophorea</taxon>
        <taxon>Peniculida</taxon>
        <taxon>Parameciidae</taxon>
        <taxon>Paramecium</taxon>
    </lineage>
</organism>
<accession>A0A8S1VHE2</accession>
<dbReference type="PANTHER" id="PTHR45928:SF1">
    <property type="entry name" value="RE38146P"/>
    <property type="match status" value="1"/>
</dbReference>
<dbReference type="Proteomes" id="UP000683925">
    <property type="component" value="Unassembled WGS sequence"/>
</dbReference>
<evidence type="ECO:0000256" key="3">
    <source>
        <dbReference type="ARBA" id="ARBA00022448"/>
    </source>
</evidence>
<comment type="caution">
    <text evidence="11">The sequence shown here is derived from an EMBL/GenBank/DDBJ whole genome shotgun (WGS) entry which is preliminary data.</text>
</comment>
<evidence type="ECO:0000256" key="4">
    <source>
        <dbReference type="ARBA" id="ARBA00022737"/>
    </source>
</evidence>
<dbReference type="InterPro" id="IPR018108">
    <property type="entry name" value="MCP_transmembrane"/>
</dbReference>
<keyword evidence="7" id="KW-0496">Mitochondrion</keyword>
<evidence type="ECO:0000256" key="6">
    <source>
        <dbReference type="ARBA" id="ARBA00022989"/>
    </source>
</evidence>
<gene>
    <name evidence="11" type="ORF">POCTA_138.1.T0670063</name>
</gene>
<name>A0A8S1VHE2_PAROT</name>
<evidence type="ECO:0000256" key="9">
    <source>
        <dbReference type="RuleBase" id="RU000488"/>
    </source>
</evidence>
<dbReference type="GO" id="GO:0005743">
    <property type="term" value="C:mitochondrial inner membrane"/>
    <property type="evidence" value="ECO:0007669"/>
    <property type="project" value="UniProtKB-SubCell"/>
</dbReference>
<dbReference type="PROSITE" id="PS50920">
    <property type="entry name" value="SOLCAR"/>
    <property type="match status" value="1"/>
</dbReference>
<evidence type="ECO:0000256" key="1">
    <source>
        <dbReference type="ARBA" id="ARBA00004448"/>
    </source>
</evidence>
<keyword evidence="5" id="KW-0999">Mitochondrion inner membrane</keyword>
<feature type="repeat" description="Solcar" evidence="8">
    <location>
        <begin position="125"/>
        <end position="225"/>
    </location>
</feature>
<evidence type="ECO:0000313" key="12">
    <source>
        <dbReference type="Proteomes" id="UP000683925"/>
    </source>
</evidence>
<evidence type="ECO:0000313" key="11">
    <source>
        <dbReference type="EMBL" id="CAD8176387.1"/>
    </source>
</evidence>
<evidence type="ECO:0000256" key="2">
    <source>
        <dbReference type="ARBA" id="ARBA00006375"/>
    </source>
</evidence>
<keyword evidence="8 10" id="KW-0472">Membrane</keyword>
<comment type="subcellular location">
    <subcellularLocation>
        <location evidence="1">Mitochondrion inner membrane</location>
        <topology evidence="1">Multi-pass membrane protein</topology>
    </subcellularLocation>
</comment>
<dbReference type="PANTHER" id="PTHR45928">
    <property type="entry name" value="RE38146P"/>
    <property type="match status" value="1"/>
</dbReference>
<proteinExistence type="inferred from homology"/>
<feature type="transmembrane region" description="Helical" evidence="10">
    <location>
        <begin position="20"/>
        <end position="42"/>
    </location>
</feature>
<dbReference type="OrthoDB" id="6703404at2759"/>
<sequence length="231" mass="27666">MDYHLDPMRFQRMWRLSQILAFQQVLCLSHLIFKLSFVFSPFNMIKTRLMLSTKDSPCRNRHHYSGQLIPIHKFKNRRPYQIQQNNKLIWFMLDHPLWHSELGQGLQLNCLFLNSHEHEKQGIKIQTELNMFASANATLWLCLFTCPVKVALTRYFNQQFYNEIIEYKFNQYRNSTVYKGCSHVIKIIFYSEGFLGLYKGLWGLFFRSGPQSFISLLILNQQNNLRNQKKQ</sequence>
<keyword evidence="4" id="KW-0677">Repeat</keyword>
<dbReference type="Pfam" id="PF00153">
    <property type="entry name" value="Mito_carr"/>
    <property type="match status" value="1"/>
</dbReference>
<keyword evidence="12" id="KW-1185">Reference proteome</keyword>
<evidence type="ECO:0000256" key="7">
    <source>
        <dbReference type="ARBA" id="ARBA00023128"/>
    </source>
</evidence>
<dbReference type="InterPro" id="IPR051508">
    <property type="entry name" value="Mito_Carrier_Antiporter"/>
</dbReference>
<keyword evidence="3 9" id="KW-0813">Transport</keyword>
<dbReference type="EMBL" id="CAJJDP010000066">
    <property type="protein sequence ID" value="CAD8176387.1"/>
    <property type="molecule type" value="Genomic_DNA"/>
</dbReference>
<protein>
    <recommendedName>
        <fullName evidence="13">Transmembrane protein</fullName>
    </recommendedName>
</protein>